<evidence type="ECO:0000256" key="12">
    <source>
        <dbReference type="ARBA" id="ARBA00048555"/>
    </source>
</evidence>
<evidence type="ECO:0000256" key="2">
    <source>
        <dbReference type="ARBA" id="ARBA00007487"/>
    </source>
</evidence>
<gene>
    <name evidence="16" type="ORF">ACFQ22_00820</name>
</gene>
<organism evidence="16 17">
    <name type="scientific">Lentilactobacillus raoultii</name>
    <dbReference type="NCBI Taxonomy" id="1987503"/>
    <lineage>
        <taxon>Bacteria</taxon>
        <taxon>Bacillati</taxon>
        <taxon>Bacillota</taxon>
        <taxon>Bacilli</taxon>
        <taxon>Lactobacillales</taxon>
        <taxon>Lactobacillaceae</taxon>
        <taxon>Lentilactobacillus</taxon>
    </lineage>
</organism>
<dbReference type="Proteomes" id="UP001597156">
    <property type="component" value="Unassembled WGS sequence"/>
</dbReference>
<dbReference type="EMBL" id="JBHTLH010000004">
    <property type="protein sequence ID" value="MFD1123906.1"/>
    <property type="molecule type" value="Genomic_DNA"/>
</dbReference>
<evidence type="ECO:0000256" key="10">
    <source>
        <dbReference type="ARBA" id="ARBA00033334"/>
    </source>
</evidence>
<dbReference type="EC" id="2.5.1.17" evidence="3 14"/>
<comment type="similarity">
    <text evidence="2 14">Belongs to the Cob(I)alamin adenosyltransferase family.</text>
</comment>
<dbReference type="NCBIfam" id="TIGR00636">
    <property type="entry name" value="PduO_Nterm"/>
    <property type="match status" value="1"/>
</dbReference>
<evidence type="ECO:0000256" key="8">
    <source>
        <dbReference type="ARBA" id="ARBA00022840"/>
    </source>
</evidence>
<evidence type="ECO:0000256" key="14">
    <source>
        <dbReference type="RuleBase" id="RU366026"/>
    </source>
</evidence>
<accession>A0ABW3PKP4</accession>
<evidence type="ECO:0000256" key="4">
    <source>
        <dbReference type="ARBA" id="ARBA00020963"/>
    </source>
</evidence>
<keyword evidence="7 14" id="KW-0547">Nucleotide-binding</keyword>
<sequence length="187" mass="21315">MNIYTKTGDKGKTRIIGKKVLAKDDDRIEAYGSVDELNSDVGLAISLLGEKTNSLHDELEEIQQLLFDAGHDLAMLADDQNHPFIFDPASITWLEKKIDQYMKVVPPIKKFILPGGTRLASTLHIARTVTRRVERRIVALQSHSKINPDVLVFINRLSDYFFACARYANFLDHQSDVVYRNSHTIFR</sequence>
<dbReference type="Gene3D" id="1.20.1200.10">
    <property type="entry name" value="Cobalamin adenosyltransferase-like"/>
    <property type="match status" value="1"/>
</dbReference>
<protein>
    <recommendedName>
        <fullName evidence="4 14">Corrinoid adenosyltransferase</fullName>
        <ecNumber evidence="3 14">2.5.1.17</ecNumber>
    </recommendedName>
    <alternativeName>
        <fullName evidence="9 14">Cob(II)alamin adenosyltransferase</fullName>
    </alternativeName>
    <alternativeName>
        <fullName evidence="11 14">Cob(II)yrinic acid a,c-diamide adenosyltransferase</fullName>
    </alternativeName>
    <alternativeName>
        <fullName evidence="10 14">Cobinamide/cobalamin adenosyltransferase</fullName>
    </alternativeName>
</protein>
<comment type="catalytic activity">
    <reaction evidence="13 14">
        <text>2 cob(II)alamin + reduced [electron-transfer flavoprotein] + 2 ATP = 2 adenosylcob(III)alamin + 2 triphosphate + oxidized [electron-transfer flavoprotein] + 3 H(+)</text>
        <dbReference type="Rhea" id="RHEA:28671"/>
        <dbReference type="Rhea" id="RHEA-COMP:10685"/>
        <dbReference type="Rhea" id="RHEA-COMP:10686"/>
        <dbReference type="ChEBI" id="CHEBI:15378"/>
        <dbReference type="ChEBI" id="CHEBI:16304"/>
        <dbReference type="ChEBI" id="CHEBI:18036"/>
        <dbReference type="ChEBI" id="CHEBI:18408"/>
        <dbReference type="ChEBI" id="CHEBI:30616"/>
        <dbReference type="ChEBI" id="CHEBI:57692"/>
        <dbReference type="ChEBI" id="CHEBI:58307"/>
        <dbReference type="EC" id="2.5.1.17"/>
    </reaction>
</comment>
<evidence type="ECO:0000256" key="7">
    <source>
        <dbReference type="ARBA" id="ARBA00022741"/>
    </source>
</evidence>
<evidence type="ECO:0000256" key="6">
    <source>
        <dbReference type="ARBA" id="ARBA00022679"/>
    </source>
</evidence>
<evidence type="ECO:0000313" key="17">
    <source>
        <dbReference type="Proteomes" id="UP001597156"/>
    </source>
</evidence>
<evidence type="ECO:0000256" key="5">
    <source>
        <dbReference type="ARBA" id="ARBA00022573"/>
    </source>
</evidence>
<reference evidence="17" key="1">
    <citation type="journal article" date="2019" name="Int. J. Syst. Evol. Microbiol.">
        <title>The Global Catalogue of Microorganisms (GCM) 10K type strain sequencing project: providing services to taxonomists for standard genome sequencing and annotation.</title>
        <authorList>
            <consortium name="The Broad Institute Genomics Platform"/>
            <consortium name="The Broad Institute Genome Sequencing Center for Infectious Disease"/>
            <person name="Wu L."/>
            <person name="Ma J."/>
        </authorList>
    </citation>
    <scope>NUCLEOTIDE SEQUENCE [LARGE SCALE GENOMIC DNA]</scope>
    <source>
        <strain evidence="17">CCUG 71848</strain>
    </source>
</reference>
<keyword evidence="8 14" id="KW-0067">ATP-binding</keyword>
<dbReference type="GO" id="GO:0008817">
    <property type="term" value="F:corrinoid adenosyltransferase activity"/>
    <property type="evidence" value="ECO:0007669"/>
    <property type="project" value="UniProtKB-EC"/>
</dbReference>
<keyword evidence="17" id="KW-1185">Reference proteome</keyword>
<evidence type="ECO:0000256" key="9">
    <source>
        <dbReference type="ARBA" id="ARBA00031529"/>
    </source>
</evidence>
<evidence type="ECO:0000256" key="3">
    <source>
        <dbReference type="ARBA" id="ARBA00012454"/>
    </source>
</evidence>
<evidence type="ECO:0000313" key="16">
    <source>
        <dbReference type="EMBL" id="MFD1123906.1"/>
    </source>
</evidence>
<keyword evidence="5 14" id="KW-0169">Cobalamin biosynthesis</keyword>
<dbReference type="SUPFAM" id="SSF89028">
    <property type="entry name" value="Cobalamin adenosyltransferase-like"/>
    <property type="match status" value="1"/>
</dbReference>
<dbReference type="RefSeq" id="WP_121979174.1">
    <property type="nucleotide sequence ID" value="NZ_JBHTLH010000004.1"/>
</dbReference>
<dbReference type="PANTHER" id="PTHR12213">
    <property type="entry name" value="CORRINOID ADENOSYLTRANSFERASE"/>
    <property type="match status" value="1"/>
</dbReference>
<dbReference type="Pfam" id="PF01923">
    <property type="entry name" value="Cob_adeno_trans"/>
    <property type="match status" value="1"/>
</dbReference>
<comment type="catalytic activity">
    <reaction evidence="12 14">
        <text>2 cob(II)yrinate a,c diamide + reduced [electron-transfer flavoprotein] + 2 ATP = 2 adenosylcob(III)yrinate a,c-diamide + 2 triphosphate + oxidized [electron-transfer flavoprotein] + 3 H(+)</text>
        <dbReference type="Rhea" id="RHEA:11528"/>
        <dbReference type="Rhea" id="RHEA-COMP:10685"/>
        <dbReference type="Rhea" id="RHEA-COMP:10686"/>
        <dbReference type="ChEBI" id="CHEBI:15378"/>
        <dbReference type="ChEBI" id="CHEBI:18036"/>
        <dbReference type="ChEBI" id="CHEBI:30616"/>
        <dbReference type="ChEBI" id="CHEBI:57692"/>
        <dbReference type="ChEBI" id="CHEBI:58307"/>
        <dbReference type="ChEBI" id="CHEBI:58503"/>
        <dbReference type="ChEBI" id="CHEBI:58537"/>
        <dbReference type="EC" id="2.5.1.17"/>
    </reaction>
</comment>
<comment type="caution">
    <text evidence="16">The sequence shown here is derived from an EMBL/GenBank/DDBJ whole genome shotgun (WGS) entry which is preliminary data.</text>
</comment>
<proteinExistence type="inferred from homology"/>
<feature type="domain" description="Cobalamin adenosyltransferase-like" evidence="15">
    <location>
        <begin position="3"/>
        <end position="168"/>
    </location>
</feature>
<comment type="pathway">
    <text evidence="1 14">Cofactor biosynthesis; adenosylcobalamin biosynthesis; adenosylcobalamin from cob(II)yrinate a,c-diamide: step 2/7.</text>
</comment>
<dbReference type="InterPro" id="IPR036451">
    <property type="entry name" value="CblAdoTrfase-like_sf"/>
</dbReference>
<keyword evidence="6 14" id="KW-0808">Transferase</keyword>
<evidence type="ECO:0000256" key="1">
    <source>
        <dbReference type="ARBA" id="ARBA00005121"/>
    </source>
</evidence>
<evidence type="ECO:0000256" key="11">
    <source>
        <dbReference type="ARBA" id="ARBA00033354"/>
    </source>
</evidence>
<dbReference type="PANTHER" id="PTHR12213:SF0">
    <property type="entry name" value="CORRINOID ADENOSYLTRANSFERASE MMAB"/>
    <property type="match status" value="1"/>
</dbReference>
<evidence type="ECO:0000256" key="13">
    <source>
        <dbReference type="ARBA" id="ARBA00048692"/>
    </source>
</evidence>
<name>A0ABW3PKP4_9LACO</name>
<dbReference type="InterPro" id="IPR016030">
    <property type="entry name" value="CblAdoTrfase-like"/>
</dbReference>
<dbReference type="InterPro" id="IPR029499">
    <property type="entry name" value="PduO-typ"/>
</dbReference>
<evidence type="ECO:0000259" key="15">
    <source>
        <dbReference type="Pfam" id="PF01923"/>
    </source>
</evidence>